<protein>
    <recommendedName>
        <fullName evidence="12">RING-type E3 ubiquitin transferase BRCA1</fullName>
    </recommendedName>
</protein>
<keyword evidence="11" id="KW-0131">Cell cycle</keyword>
<feature type="domain" description="BRCT" evidence="15">
    <location>
        <begin position="556"/>
        <end position="654"/>
    </location>
</feature>
<dbReference type="Gene3D" id="3.40.50.10190">
    <property type="entry name" value="BRCT domain"/>
    <property type="match status" value="2"/>
</dbReference>
<evidence type="ECO:0000313" key="16">
    <source>
        <dbReference type="WBParaSite" id="maker-PairedContig_600-snap-gene-0.26-mRNA-1"/>
    </source>
</evidence>
<dbReference type="PROSITE" id="PS00518">
    <property type="entry name" value="ZF_RING_1"/>
    <property type="match status" value="1"/>
</dbReference>
<evidence type="ECO:0000256" key="2">
    <source>
        <dbReference type="ARBA" id="ARBA00004286"/>
    </source>
</evidence>
<keyword evidence="4" id="KW-0479">Metal-binding</keyword>
<dbReference type="AlphaFoldDB" id="A0A1I8EXM0"/>
<evidence type="ECO:0000256" key="13">
    <source>
        <dbReference type="PROSITE-ProRule" id="PRU00175"/>
    </source>
</evidence>
<evidence type="ECO:0000256" key="5">
    <source>
        <dbReference type="ARBA" id="ARBA00022737"/>
    </source>
</evidence>
<evidence type="ECO:0000256" key="9">
    <source>
        <dbReference type="ARBA" id="ARBA00023204"/>
    </source>
</evidence>
<evidence type="ECO:0000256" key="12">
    <source>
        <dbReference type="ARBA" id="ARBA00031556"/>
    </source>
</evidence>
<dbReference type="PROSITE" id="PS50089">
    <property type="entry name" value="ZF_RING_2"/>
    <property type="match status" value="1"/>
</dbReference>
<keyword evidence="6" id="KW-0227">DNA damage</keyword>
<dbReference type="WBParaSite" id="maker-PairedContig_600-snap-gene-0.26-mRNA-1">
    <property type="protein sequence ID" value="maker-PairedContig_600-snap-gene-0.26-mRNA-1"/>
    <property type="gene ID" value="maker-PairedContig_600-snap-gene-0.26"/>
</dbReference>
<keyword evidence="3" id="KW-0158">Chromosome</keyword>
<comment type="subcellular location">
    <subcellularLocation>
        <location evidence="2">Chromosome</location>
    </subcellularLocation>
    <subcellularLocation>
        <location evidence="1">Nucleus</location>
    </subcellularLocation>
</comment>
<dbReference type="InterPro" id="IPR018957">
    <property type="entry name" value="Znf_C3HC4_RING-type"/>
</dbReference>
<dbReference type="GO" id="GO:0031436">
    <property type="term" value="C:BRCA1-BARD1 complex"/>
    <property type="evidence" value="ECO:0007669"/>
    <property type="project" value="TreeGrafter"/>
</dbReference>
<evidence type="ECO:0000256" key="7">
    <source>
        <dbReference type="ARBA" id="ARBA00022771"/>
    </source>
</evidence>
<evidence type="ECO:0000259" key="15">
    <source>
        <dbReference type="PROSITE" id="PS50172"/>
    </source>
</evidence>
<sequence length="659" mass="75666">MFALSENHTKCKNDFQRIKEQVESIKMILRCGICCSTLRDPIMTTCNHAFCRVCLFECFKRLSLMRCPICNMTLNKRSCASCPLLSSLLDKYLPLAKAFKKDIMTTGFAKENDFMESQVPMTQLASSPLQLSQNQSRKLLRMESKSAKRCIAYSKHRPEKKQRNDGTHYSNLVIETVANTCAGTSTVKHTSCCSKSTIIGYSASRQLQMNFVEFNSSQKESENVRVRNNGKEMQHRNRLISMEDTTCSPLYVEKLDLITSAIHDENIEKDSSANKTDASVQMEMTVNSVFEASESQSRIEVLIKCMPWIPNFLRLDREELINAVCHYNEELCNENNPSKNGIDLVLESDEEREVAVPINTSYTIDCCCSDAQQSKNRNIEQSTVSLLKDKQCYKEDNEVYHSIMVSGVSKLSDQFLLREFLDNFSSFKLSTSINRKCTYLVIFNTGKLTSYSHLSYNTFYLLCLLCLWHARSDFLTNGLVCEFWTVKLIYALVNHCTIVSYSWLENCLNQKSILPTSRICEIWGEVMIHKQIHDFEILLKIDETLISITAQRALTDPSTLFDGHKFYVPQTFFNTQLIARDVFLEIVELSGGETVSHVWELPSERSYIIFAPDCFNQDAARRFELDVKKEVLKADWIFASIGQHRILDREPYRLTNSIS</sequence>
<organism evidence="16">
    <name type="scientific">Wuchereria bancrofti</name>
    <dbReference type="NCBI Taxonomy" id="6293"/>
    <lineage>
        <taxon>Eukaryota</taxon>
        <taxon>Metazoa</taxon>
        <taxon>Ecdysozoa</taxon>
        <taxon>Nematoda</taxon>
        <taxon>Chromadorea</taxon>
        <taxon>Rhabditida</taxon>
        <taxon>Spirurina</taxon>
        <taxon>Spiruromorpha</taxon>
        <taxon>Filarioidea</taxon>
        <taxon>Onchocercidae</taxon>
        <taxon>Wuchereria</taxon>
    </lineage>
</organism>
<dbReference type="InterPro" id="IPR013083">
    <property type="entry name" value="Znf_RING/FYVE/PHD"/>
</dbReference>
<keyword evidence="9" id="KW-0234">DNA repair</keyword>
<dbReference type="PANTHER" id="PTHR13763">
    <property type="entry name" value="BREAST CANCER TYPE 1 SUSCEPTIBILITY PROTEIN BRCA1"/>
    <property type="match status" value="1"/>
</dbReference>
<evidence type="ECO:0000259" key="14">
    <source>
        <dbReference type="PROSITE" id="PS50089"/>
    </source>
</evidence>
<dbReference type="STRING" id="6293.A0A1I8EXM0"/>
<dbReference type="Pfam" id="PF00097">
    <property type="entry name" value="zf-C3HC4"/>
    <property type="match status" value="1"/>
</dbReference>
<dbReference type="Gene3D" id="3.30.40.10">
    <property type="entry name" value="Zinc/RING finger domain, C3HC4 (zinc finger)"/>
    <property type="match status" value="1"/>
</dbReference>
<dbReference type="GO" id="GO:0005694">
    <property type="term" value="C:chromosome"/>
    <property type="evidence" value="ECO:0007669"/>
    <property type="project" value="UniProtKB-SubCell"/>
</dbReference>
<keyword evidence="5" id="KW-0677">Repeat</keyword>
<accession>A0A1I8EXM0</accession>
<dbReference type="PROSITE" id="PS50172">
    <property type="entry name" value="BRCT"/>
    <property type="match status" value="1"/>
</dbReference>
<evidence type="ECO:0000256" key="11">
    <source>
        <dbReference type="ARBA" id="ARBA00023306"/>
    </source>
</evidence>
<dbReference type="InterPro" id="IPR001841">
    <property type="entry name" value="Znf_RING"/>
</dbReference>
<dbReference type="InterPro" id="IPR036420">
    <property type="entry name" value="BRCT_dom_sf"/>
</dbReference>
<dbReference type="GO" id="GO:0000724">
    <property type="term" value="P:double-strand break repair via homologous recombination"/>
    <property type="evidence" value="ECO:0007669"/>
    <property type="project" value="TreeGrafter"/>
</dbReference>
<evidence type="ECO:0000256" key="1">
    <source>
        <dbReference type="ARBA" id="ARBA00004123"/>
    </source>
</evidence>
<evidence type="ECO:0000256" key="4">
    <source>
        <dbReference type="ARBA" id="ARBA00022723"/>
    </source>
</evidence>
<dbReference type="InterPro" id="IPR031099">
    <property type="entry name" value="BRCA1-associated"/>
</dbReference>
<dbReference type="SUPFAM" id="SSF52113">
    <property type="entry name" value="BRCT domain"/>
    <property type="match status" value="1"/>
</dbReference>
<evidence type="ECO:0000256" key="8">
    <source>
        <dbReference type="ARBA" id="ARBA00022833"/>
    </source>
</evidence>
<dbReference type="GO" id="GO:0070531">
    <property type="term" value="C:BRCA1-A complex"/>
    <property type="evidence" value="ECO:0007669"/>
    <property type="project" value="TreeGrafter"/>
</dbReference>
<dbReference type="SUPFAM" id="SSF57850">
    <property type="entry name" value="RING/U-box"/>
    <property type="match status" value="1"/>
</dbReference>
<dbReference type="InterPro" id="IPR017907">
    <property type="entry name" value="Znf_RING_CS"/>
</dbReference>
<proteinExistence type="predicted"/>
<feature type="domain" description="RING-type" evidence="14">
    <location>
        <begin position="31"/>
        <end position="71"/>
    </location>
</feature>
<evidence type="ECO:0000256" key="6">
    <source>
        <dbReference type="ARBA" id="ARBA00022763"/>
    </source>
</evidence>
<dbReference type="InterPro" id="IPR001357">
    <property type="entry name" value="BRCT_dom"/>
</dbReference>
<evidence type="ECO:0000256" key="3">
    <source>
        <dbReference type="ARBA" id="ARBA00022454"/>
    </source>
</evidence>
<reference evidence="16" key="1">
    <citation type="submission" date="2016-11" db="UniProtKB">
        <authorList>
            <consortium name="WormBaseParasite"/>
        </authorList>
    </citation>
    <scope>IDENTIFICATION</scope>
    <source>
        <strain evidence="16">pt0022</strain>
    </source>
</reference>
<dbReference type="PANTHER" id="PTHR13763:SF0">
    <property type="entry name" value="BREAST CANCER TYPE 1 SUSCEPTIBILITY PROTEIN"/>
    <property type="match status" value="1"/>
</dbReference>
<name>A0A1I8EXM0_WUCBA</name>
<keyword evidence="8" id="KW-0862">Zinc</keyword>
<evidence type="ECO:0000256" key="10">
    <source>
        <dbReference type="ARBA" id="ARBA00023242"/>
    </source>
</evidence>
<dbReference type="SMART" id="SM00184">
    <property type="entry name" value="RING"/>
    <property type="match status" value="1"/>
</dbReference>
<keyword evidence="10" id="KW-0539">Nucleus</keyword>
<dbReference type="GO" id="GO:0004842">
    <property type="term" value="F:ubiquitin-protein transferase activity"/>
    <property type="evidence" value="ECO:0007669"/>
    <property type="project" value="TreeGrafter"/>
</dbReference>
<dbReference type="GO" id="GO:0045944">
    <property type="term" value="P:positive regulation of transcription by RNA polymerase II"/>
    <property type="evidence" value="ECO:0007669"/>
    <property type="project" value="TreeGrafter"/>
</dbReference>
<dbReference type="GO" id="GO:0008270">
    <property type="term" value="F:zinc ion binding"/>
    <property type="evidence" value="ECO:0007669"/>
    <property type="project" value="UniProtKB-KW"/>
</dbReference>
<keyword evidence="7 13" id="KW-0863">Zinc-finger</keyword>